<name>A0AAV4RNS2_CAEEX</name>
<gene>
    <name evidence="1" type="ORF">CEXT_515821</name>
</gene>
<dbReference type="Proteomes" id="UP001054945">
    <property type="component" value="Unassembled WGS sequence"/>
</dbReference>
<sequence>MARYHRKEEHVVNIMQVARITFFCILITMELSDSFGRAEENLCGITFFSLLCPEKQISTLIGYLSPSSVSRFRPADHGSEIQTSRSKSGRYISAFVTKYAPGTPVNPVLTSNTKNSNAMRLGHCLPFMNITGQQLRDTCDKTQNSSMRQPRKEDLTFVETFEIGVCDLMGFRK</sequence>
<dbReference type="EMBL" id="BPLR01008130">
    <property type="protein sequence ID" value="GIY22299.1"/>
    <property type="molecule type" value="Genomic_DNA"/>
</dbReference>
<accession>A0AAV4RNS2</accession>
<dbReference type="AlphaFoldDB" id="A0AAV4RNS2"/>
<comment type="caution">
    <text evidence="1">The sequence shown here is derived from an EMBL/GenBank/DDBJ whole genome shotgun (WGS) entry which is preliminary data.</text>
</comment>
<organism evidence="1 2">
    <name type="scientific">Caerostris extrusa</name>
    <name type="common">Bark spider</name>
    <name type="synonym">Caerostris bankana</name>
    <dbReference type="NCBI Taxonomy" id="172846"/>
    <lineage>
        <taxon>Eukaryota</taxon>
        <taxon>Metazoa</taxon>
        <taxon>Ecdysozoa</taxon>
        <taxon>Arthropoda</taxon>
        <taxon>Chelicerata</taxon>
        <taxon>Arachnida</taxon>
        <taxon>Araneae</taxon>
        <taxon>Araneomorphae</taxon>
        <taxon>Entelegynae</taxon>
        <taxon>Araneoidea</taxon>
        <taxon>Araneidae</taxon>
        <taxon>Caerostris</taxon>
    </lineage>
</organism>
<evidence type="ECO:0000313" key="2">
    <source>
        <dbReference type="Proteomes" id="UP001054945"/>
    </source>
</evidence>
<proteinExistence type="predicted"/>
<evidence type="ECO:0000313" key="1">
    <source>
        <dbReference type="EMBL" id="GIY22299.1"/>
    </source>
</evidence>
<protein>
    <submittedName>
        <fullName evidence="1">Uncharacterized protein</fullName>
    </submittedName>
</protein>
<keyword evidence="2" id="KW-1185">Reference proteome</keyword>
<reference evidence="1 2" key="1">
    <citation type="submission" date="2021-06" db="EMBL/GenBank/DDBJ databases">
        <title>Caerostris extrusa draft genome.</title>
        <authorList>
            <person name="Kono N."/>
            <person name="Arakawa K."/>
        </authorList>
    </citation>
    <scope>NUCLEOTIDE SEQUENCE [LARGE SCALE GENOMIC DNA]</scope>
</reference>